<dbReference type="SMART" id="SM00326">
    <property type="entry name" value="SH3"/>
    <property type="match status" value="1"/>
</dbReference>
<feature type="domain" description="DH" evidence="9">
    <location>
        <begin position="920"/>
        <end position="1104"/>
    </location>
</feature>
<accession>A0AAN8KQJ5</accession>
<evidence type="ECO:0000256" key="2">
    <source>
        <dbReference type="ARBA" id="ARBA00022443"/>
    </source>
</evidence>
<protein>
    <recommendedName>
        <fullName evidence="12">Spermatogenesis associated 13</fullName>
    </recommendedName>
</protein>
<keyword evidence="4" id="KW-0344">Guanine-nucleotide releasing factor</keyword>
<feature type="region of interest" description="Disordered" evidence="6">
    <location>
        <begin position="579"/>
        <end position="693"/>
    </location>
</feature>
<dbReference type="CDD" id="cd00160">
    <property type="entry name" value="RhoGEF"/>
    <property type="match status" value="1"/>
</dbReference>
<feature type="compositionally biased region" description="Basic and acidic residues" evidence="6">
    <location>
        <begin position="898"/>
        <end position="916"/>
    </location>
</feature>
<dbReference type="SUPFAM" id="SSF50729">
    <property type="entry name" value="PH domain-like"/>
    <property type="match status" value="1"/>
</dbReference>
<dbReference type="InterPro" id="IPR001849">
    <property type="entry name" value="PH_domain"/>
</dbReference>
<gene>
    <name evidence="10" type="ORF">J4Q44_G00366170</name>
</gene>
<evidence type="ECO:0000256" key="1">
    <source>
        <dbReference type="ARBA" id="ARBA00004496"/>
    </source>
</evidence>
<feature type="compositionally biased region" description="Acidic residues" evidence="6">
    <location>
        <begin position="225"/>
        <end position="237"/>
    </location>
</feature>
<feature type="region of interest" description="Disordered" evidence="6">
    <location>
        <begin position="886"/>
        <end position="916"/>
    </location>
</feature>
<dbReference type="Pfam" id="PF22697">
    <property type="entry name" value="SOS1_NGEF_PH"/>
    <property type="match status" value="1"/>
</dbReference>
<evidence type="ECO:0000256" key="6">
    <source>
        <dbReference type="SAM" id="MobiDB-lite"/>
    </source>
</evidence>
<dbReference type="SUPFAM" id="SSF50044">
    <property type="entry name" value="SH3-domain"/>
    <property type="match status" value="1"/>
</dbReference>
<dbReference type="Gene3D" id="2.30.29.30">
    <property type="entry name" value="Pleckstrin-homology domain (PH domain)/Phosphotyrosine-binding domain (PTB)"/>
    <property type="match status" value="1"/>
</dbReference>
<dbReference type="InterPro" id="IPR036028">
    <property type="entry name" value="SH3-like_dom_sf"/>
</dbReference>
<feature type="region of interest" description="Disordered" evidence="6">
    <location>
        <begin position="711"/>
        <end position="736"/>
    </location>
</feature>
<dbReference type="EMBL" id="JAGTTL010000037">
    <property type="protein sequence ID" value="KAK6293116.1"/>
    <property type="molecule type" value="Genomic_DNA"/>
</dbReference>
<keyword evidence="11" id="KW-1185">Reference proteome</keyword>
<evidence type="ECO:0000259" key="7">
    <source>
        <dbReference type="PROSITE" id="PS50002"/>
    </source>
</evidence>
<dbReference type="InterPro" id="IPR000219">
    <property type="entry name" value="DH_dom"/>
</dbReference>
<evidence type="ECO:0008006" key="12">
    <source>
        <dbReference type="Google" id="ProtNLM"/>
    </source>
</evidence>
<dbReference type="CDD" id="cd01224">
    <property type="entry name" value="PH_Collybistin_ASEF"/>
    <property type="match status" value="1"/>
</dbReference>
<evidence type="ECO:0000259" key="9">
    <source>
        <dbReference type="PROSITE" id="PS50010"/>
    </source>
</evidence>
<evidence type="ECO:0000259" key="8">
    <source>
        <dbReference type="PROSITE" id="PS50003"/>
    </source>
</evidence>
<evidence type="ECO:0000256" key="3">
    <source>
        <dbReference type="ARBA" id="ARBA00022490"/>
    </source>
</evidence>
<dbReference type="FunFam" id="1.20.900.10:FF:000002">
    <property type="entry name" value="Rho guanine nucleotide exchange factor 9"/>
    <property type="match status" value="1"/>
</dbReference>
<dbReference type="PANTHER" id="PTHR47544:SF5">
    <property type="entry name" value="SPERMATOGENESIS-ASSOCIATED 13"/>
    <property type="match status" value="1"/>
</dbReference>
<feature type="compositionally biased region" description="Basic residues" evidence="6">
    <location>
        <begin position="625"/>
        <end position="634"/>
    </location>
</feature>
<feature type="domain" description="PH" evidence="8">
    <location>
        <begin position="1135"/>
        <end position="1243"/>
    </location>
</feature>
<dbReference type="InterPro" id="IPR055251">
    <property type="entry name" value="SOS1_NGEF_PH"/>
</dbReference>
<feature type="region of interest" description="Disordered" evidence="6">
    <location>
        <begin position="167"/>
        <end position="196"/>
    </location>
</feature>
<dbReference type="Proteomes" id="UP001356427">
    <property type="component" value="Unassembled WGS sequence"/>
</dbReference>
<proteinExistence type="predicted"/>
<dbReference type="PANTHER" id="PTHR47544">
    <property type="entry name" value="RHO GUANINE NUCLEOTIDE EXCHANGE FACTOR 4"/>
    <property type="match status" value="1"/>
</dbReference>
<feature type="region of interest" description="Disordered" evidence="6">
    <location>
        <begin position="219"/>
        <end position="239"/>
    </location>
</feature>
<dbReference type="InterPro" id="IPR035899">
    <property type="entry name" value="DBL_dom_sf"/>
</dbReference>
<organism evidence="10 11">
    <name type="scientific">Coregonus suidteri</name>
    <dbReference type="NCBI Taxonomy" id="861788"/>
    <lineage>
        <taxon>Eukaryota</taxon>
        <taxon>Metazoa</taxon>
        <taxon>Chordata</taxon>
        <taxon>Craniata</taxon>
        <taxon>Vertebrata</taxon>
        <taxon>Euteleostomi</taxon>
        <taxon>Actinopterygii</taxon>
        <taxon>Neopterygii</taxon>
        <taxon>Teleostei</taxon>
        <taxon>Protacanthopterygii</taxon>
        <taxon>Salmoniformes</taxon>
        <taxon>Salmonidae</taxon>
        <taxon>Coregoninae</taxon>
        <taxon>Coregonus</taxon>
    </lineage>
</organism>
<feature type="compositionally biased region" description="Polar residues" evidence="6">
    <location>
        <begin position="346"/>
        <end position="356"/>
    </location>
</feature>
<feature type="region of interest" description="Disordered" evidence="6">
    <location>
        <begin position="113"/>
        <end position="138"/>
    </location>
</feature>
<feature type="compositionally biased region" description="Polar residues" evidence="6">
    <location>
        <begin position="276"/>
        <end position="290"/>
    </location>
</feature>
<dbReference type="PROSITE" id="PS50002">
    <property type="entry name" value="SH3"/>
    <property type="match status" value="1"/>
</dbReference>
<feature type="domain" description="SH3" evidence="7">
    <location>
        <begin position="821"/>
        <end position="880"/>
    </location>
</feature>
<keyword evidence="2 5" id="KW-0728">SH3 domain</keyword>
<dbReference type="GO" id="GO:0005737">
    <property type="term" value="C:cytoplasm"/>
    <property type="evidence" value="ECO:0007669"/>
    <property type="project" value="UniProtKB-SubCell"/>
</dbReference>
<comment type="subcellular location">
    <subcellularLocation>
        <location evidence="1">Cytoplasm</location>
    </subcellularLocation>
</comment>
<evidence type="ECO:0000256" key="4">
    <source>
        <dbReference type="ARBA" id="ARBA00022658"/>
    </source>
</evidence>
<feature type="region of interest" description="Disordered" evidence="6">
    <location>
        <begin position="414"/>
        <end position="448"/>
    </location>
</feature>
<reference evidence="10 11" key="1">
    <citation type="submission" date="2021-04" db="EMBL/GenBank/DDBJ databases">
        <authorList>
            <person name="De Guttry C."/>
            <person name="Zahm M."/>
            <person name="Klopp C."/>
            <person name="Cabau C."/>
            <person name="Louis A."/>
            <person name="Berthelot C."/>
            <person name="Parey E."/>
            <person name="Roest Crollius H."/>
            <person name="Montfort J."/>
            <person name="Robinson-Rechavi M."/>
            <person name="Bucao C."/>
            <person name="Bouchez O."/>
            <person name="Gislard M."/>
            <person name="Lluch J."/>
            <person name="Milhes M."/>
            <person name="Lampietro C."/>
            <person name="Lopez Roques C."/>
            <person name="Donnadieu C."/>
            <person name="Braasch I."/>
            <person name="Desvignes T."/>
            <person name="Postlethwait J."/>
            <person name="Bobe J."/>
            <person name="Wedekind C."/>
            <person name="Guiguen Y."/>
        </authorList>
    </citation>
    <scope>NUCLEOTIDE SEQUENCE [LARGE SCALE GENOMIC DNA]</scope>
    <source>
        <strain evidence="10">Cs_M1</strain>
        <tissue evidence="10">Blood</tissue>
    </source>
</reference>
<dbReference type="InterPro" id="IPR011993">
    <property type="entry name" value="PH-like_dom_sf"/>
</dbReference>
<dbReference type="PROSITE" id="PS50010">
    <property type="entry name" value="DH_2"/>
    <property type="match status" value="1"/>
</dbReference>
<keyword evidence="3" id="KW-0963">Cytoplasm</keyword>
<dbReference type="Pfam" id="PF00018">
    <property type="entry name" value="SH3_1"/>
    <property type="match status" value="1"/>
</dbReference>
<dbReference type="InterPro" id="IPR001452">
    <property type="entry name" value="SH3_domain"/>
</dbReference>
<feature type="compositionally biased region" description="Polar residues" evidence="6">
    <location>
        <begin position="113"/>
        <end position="133"/>
    </location>
</feature>
<sequence length="1337" mass="149079">MRRAGQSDGTPSTSEDSPSYCRGSTSDPDLRPLARTRPLSDLYPLKAHVEMAVPPSLLSGCGAEVQPMTSDFNSEESRLNGFNTAAWSSPVIGHPEGKPYPSRIMRLFSTQRKCTVPGDSQGSSRPLSFQGPPSSAAGPQVWPGLSGLAVMGSFKKLRSSVLQGIQNRGTANQDEEYTSAANQGGDKGMVTTNQSPRLRCGEGYRVSNGVSVGQPMAGLSPCGSDNEDEEEVVDEEDGLQRNTWFSRSIRRAYGAGRITLLDAGQGKRGEGPGLGVSTNQRPGSGSGSVSEVNLHLEESVNVNVLSRLSKSADNLHLFKGPFRRKVPSPFLSPAPQIDSPGANGGPSIQRTASASSGDLRERSQSPGRFRSPLRSKGHMLKLVGSMTDLTVRRKLNPSPVTPLSLLSRLHDDYSRRTPCLPASDRQRRPSPARTRAAVERKRNSTSVSLEHMPTIHPQPQAEYNPALLPIELQEGPDHVFVSHSHNEPFTTTSFSLSARAQRSSLFEGERPQEGQGDGWRAWCDSPPLPLGEPCGSHSKHQPEVNAEGKMEPKQCIWTRPDEDQEEQEGTLDEQGREALLGGKETPPPSATGTPSLTPTCPPESPTSPMSLMKIGSTETSTSFIPRRRAGRSRPRPISDYAQLVARKYAIPEEETELHPKERTTNGTPCQDYKSNGGSQDRDSPENYNMNGDLQCRRRRPTSVIGGVALYSSPGAEEREDSLPSALSRPPVPSHQVPPYRAVSARFRPSTFSQSTPIGLDHLGRRKLHRVLSADAGSECCAAVDGDSVSEEEGSFDELSDVTTYLQPGVELSALSQWISQGQAVYAEALWDHVTMEEQELAFKAGDVIRVLEAPHKDWWWGMGADREAWFPSSFVRVRVNQEEDSGAESVESCALDQEDPHTAPRDTHTHTHSAEHREQMRTNVVKEIMNTERIYIKHLRDICEGYIRQCRKHPGMFTELQLKTIFSNIEDIYKFQRQFLKDLEKKYNTDQPHLSEIGACFLLQGEGFSIYSEYCNTHPAACGELQRLMKLGRYKHFFEACRLLQQMIDISIAGFLLTPVQKICKYPLQLGELLKYTPKDHSDYGGVSDAYKAMKNVASLINEGKRRLESIDAIAHWQVAILRWEGTDVLERSSELIHSGELTRIVRQGNKTQQRSFFLFDHQLVFCKKDVLRRDLLHYRGRLDMDHTSVLQMPDGRDPELGISLRNALRLRNSSTLETLCYLCCRKPQDRHRWLQAFARERRRVQEDQEIGMKISETQRKQAIFNARKSKQGKMKTIGYSGSAPPHHQHQPLHPIHQRHVTVPTSVPQQQVFTLAEPKRKPSHLWYAVTRHALFRK</sequence>
<feature type="region of interest" description="Disordered" evidence="6">
    <location>
        <begin position="263"/>
        <end position="290"/>
    </location>
</feature>
<dbReference type="SUPFAM" id="SSF48065">
    <property type="entry name" value="DBL homology domain (DH-domain)"/>
    <property type="match status" value="1"/>
</dbReference>
<evidence type="ECO:0000256" key="5">
    <source>
        <dbReference type="PROSITE-ProRule" id="PRU00192"/>
    </source>
</evidence>
<feature type="compositionally biased region" description="Polar residues" evidence="6">
    <location>
        <begin position="7"/>
        <end position="27"/>
    </location>
</feature>
<comment type="caution">
    <text evidence="10">The sequence shown here is derived from an EMBL/GenBank/DDBJ whole genome shotgun (WGS) entry which is preliminary data.</text>
</comment>
<dbReference type="Pfam" id="PF00621">
    <property type="entry name" value="RhoGEF"/>
    <property type="match status" value="1"/>
</dbReference>
<dbReference type="PROSITE" id="PS50003">
    <property type="entry name" value="PH_DOMAIN"/>
    <property type="match status" value="1"/>
</dbReference>
<evidence type="ECO:0000313" key="10">
    <source>
        <dbReference type="EMBL" id="KAK6293116.1"/>
    </source>
</evidence>
<evidence type="ECO:0000313" key="11">
    <source>
        <dbReference type="Proteomes" id="UP001356427"/>
    </source>
</evidence>
<feature type="region of interest" description="Disordered" evidence="6">
    <location>
        <begin position="329"/>
        <end position="378"/>
    </location>
</feature>
<name>A0AAN8KQJ5_9TELE</name>
<feature type="region of interest" description="Disordered" evidence="6">
    <location>
        <begin position="1"/>
        <end position="35"/>
    </location>
</feature>
<dbReference type="Gene3D" id="2.30.30.40">
    <property type="entry name" value="SH3 Domains"/>
    <property type="match status" value="1"/>
</dbReference>
<dbReference type="Gene3D" id="1.20.900.10">
    <property type="entry name" value="Dbl homology (DH) domain"/>
    <property type="match status" value="1"/>
</dbReference>
<feature type="compositionally biased region" description="Polar residues" evidence="6">
    <location>
        <begin position="664"/>
        <end position="678"/>
    </location>
</feature>
<dbReference type="SMART" id="SM00325">
    <property type="entry name" value="RhoGEF"/>
    <property type="match status" value="1"/>
</dbReference>
<dbReference type="GO" id="GO:0005085">
    <property type="term" value="F:guanyl-nucleotide exchange factor activity"/>
    <property type="evidence" value="ECO:0007669"/>
    <property type="project" value="UniProtKB-KW"/>
</dbReference>
<dbReference type="SMART" id="SM00233">
    <property type="entry name" value="PH"/>
    <property type="match status" value="1"/>
</dbReference>